<proteinExistence type="inferred from homology"/>
<comment type="similarity">
    <text evidence="1">Belongs to the secreted LysM effector family.</text>
</comment>
<evidence type="ECO:0000313" key="4">
    <source>
        <dbReference type="Proteomes" id="UP001338125"/>
    </source>
</evidence>
<evidence type="ECO:0000256" key="1">
    <source>
        <dbReference type="ARBA" id="ARBA00044955"/>
    </source>
</evidence>
<dbReference type="PANTHER" id="PTHR34997:SF1">
    <property type="entry name" value="PEPTIDOGLYCAN-BINDING LYSIN DOMAIN"/>
    <property type="match status" value="1"/>
</dbReference>
<dbReference type="PROSITE" id="PS50096">
    <property type="entry name" value="IQ"/>
    <property type="match status" value="1"/>
</dbReference>
<dbReference type="InterPro" id="IPR052210">
    <property type="entry name" value="LysM1-like"/>
</dbReference>
<dbReference type="InterPro" id="IPR036779">
    <property type="entry name" value="LysM_dom_sf"/>
</dbReference>
<gene>
    <name evidence="3" type="ORF">PT974_04493</name>
</gene>
<feature type="region of interest" description="Disordered" evidence="2">
    <location>
        <begin position="63"/>
        <end position="83"/>
    </location>
</feature>
<feature type="compositionally biased region" description="Polar residues" evidence="2">
    <location>
        <begin position="69"/>
        <end position="81"/>
    </location>
</feature>
<organism evidence="3 4">
    <name type="scientific">Cladobotryum mycophilum</name>
    <dbReference type="NCBI Taxonomy" id="491253"/>
    <lineage>
        <taxon>Eukaryota</taxon>
        <taxon>Fungi</taxon>
        <taxon>Dikarya</taxon>
        <taxon>Ascomycota</taxon>
        <taxon>Pezizomycotina</taxon>
        <taxon>Sordariomycetes</taxon>
        <taxon>Hypocreomycetidae</taxon>
        <taxon>Hypocreales</taxon>
        <taxon>Hypocreaceae</taxon>
        <taxon>Cladobotryum</taxon>
    </lineage>
</organism>
<reference evidence="3 4" key="1">
    <citation type="submission" date="2024-01" db="EMBL/GenBank/DDBJ databases">
        <title>Complete genome of Cladobotryum mycophilum ATHUM6906.</title>
        <authorList>
            <person name="Christinaki A.C."/>
            <person name="Myridakis A.I."/>
            <person name="Kouvelis V.N."/>
        </authorList>
    </citation>
    <scope>NUCLEOTIDE SEQUENCE [LARGE SCALE GENOMIC DNA]</scope>
    <source>
        <strain evidence="3 4">ATHUM6906</strain>
    </source>
</reference>
<dbReference type="PANTHER" id="PTHR34997">
    <property type="entry name" value="AM15"/>
    <property type="match status" value="1"/>
</dbReference>
<dbReference type="EMBL" id="JAVFKD010000004">
    <property type="protein sequence ID" value="KAK5996066.1"/>
    <property type="molecule type" value="Genomic_DNA"/>
</dbReference>
<name>A0ABR0SWE4_9HYPO</name>
<dbReference type="Gene3D" id="3.10.350.10">
    <property type="entry name" value="LysM domain"/>
    <property type="match status" value="1"/>
</dbReference>
<accession>A0ABR0SWE4</accession>
<evidence type="ECO:0000256" key="2">
    <source>
        <dbReference type="SAM" id="MobiDB-lite"/>
    </source>
</evidence>
<keyword evidence="4" id="KW-1185">Reference proteome</keyword>
<dbReference type="Proteomes" id="UP001338125">
    <property type="component" value="Unassembled WGS sequence"/>
</dbReference>
<protein>
    <submittedName>
        <fullName evidence="3">LysM domain-containing protein</fullName>
    </submittedName>
</protein>
<evidence type="ECO:0000313" key="3">
    <source>
        <dbReference type="EMBL" id="KAK5996066.1"/>
    </source>
</evidence>
<sequence>MSRCEAKVPLRSFHYQVSHFLTYCRRSSYKAGVYSQHKTFYNPEIAESCDNYIIGRSCCMEPSRERTPKPNNDIETSSPAQPDTVDTCKKFHYVEEGQSCDRIIDDNGITVKDFVSWNHNNYDFETGNMAGWKVSDGTYSANSRALAASGSQGGKAIVNARMDDFIMQSDITLPSPSDNVCILSRMSNADRIADAYRGYYGRRHQRRE</sequence>
<comment type="caution">
    <text evidence="3">The sequence shown here is derived from an EMBL/GenBank/DDBJ whole genome shotgun (WGS) entry which is preliminary data.</text>
</comment>